<dbReference type="EMBL" id="QLMH01000001">
    <property type="protein sequence ID" value="RAK23074.1"/>
    <property type="molecule type" value="Genomic_DNA"/>
</dbReference>
<evidence type="ECO:0000313" key="1">
    <source>
        <dbReference type="EMBL" id="RAK23074.1"/>
    </source>
</evidence>
<protein>
    <submittedName>
        <fullName evidence="1">Uncharacterized protein</fullName>
    </submittedName>
</protein>
<dbReference type="AlphaFoldDB" id="A0A327YPN1"/>
<organism evidence="1 2">
    <name type="scientific">Paranoxybacillus vitaminiphilus</name>
    <dbReference type="NCBI Taxonomy" id="581036"/>
    <lineage>
        <taxon>Bacteria</taxon>
        <taxon>Bacillati</taxon>
        <taxon>Bacillota</taxon>
        <taxon>Bacilli</taxon>
        <taxon>Bacillales</taxon>
        <taxon>Anoxybacillaceae</taxon>
        <taxon>Paranoxybacillus</taxon>
    </lineage>
</organism>
<evidence type="ECO:0000313" key="2">
    <source>
        <dbReference type="Proteomes" id="UP000248555"/>
    </source>
</evidence>
<gene>
    <name evidence="1" type="ORF">B0I26_10125</name>
</gene>
<reference evidence="1 2" key="1">
    <citation type="submission" date="2018-06" db="EMBL/GenBank/DDBJ databases">
        <title>Genomic Encyclopedia of Type Strains, Phase III (KMG-III): the genomes of soil and plant-associated and newly described type strains.</title>
        <authorList>
            <person name="Whitman W."/>
        </authorList>
    </citation>
    <scope>NUCLEOTIDE SEQUENCE [LARGE SCALE GENOMIC DNA]</scope>
    <source>
        <strain evidence="1 2">CGMCC 1.8979</strain>
    </source>
</reference>
<proteinExistence type="predicted"/>
<dbReference type="Proteomes" id="UP000248555">
    <property type="component" value="Unassembled WGS sequence"/>
</dbReference>
<sequence length="73" mass="8273">MKTNGTPRLPAEIIVDGKIISENVTAKHNMSWIKQELKKRNLTINEVQYAVVGTNGQLYVDCYKDHLLSSIDK</sequence>
<keyword evidence="2" id="KW-1185">Reference proteome</keyword>
<dbReference type="Gene3D" id="3.30.240.20">
    <property type="entry name" value="bsu07140 like domains"/>
    <property type="match status" value="1"/>
</dbReference>
<accession>A0A327YPN1</accession>
<name>A0A327YPN1_9BACL</name>
<comment type="caution">
    <text evidence="1">The sequence shown here is derived from an EMBL/GenBank/DDBJ whole genome shotgun (WGS) entry which is preliminary data.</text>
</comment>
<dbReference type="InterPro" id="IPR023090">
    <property type="entry name" value="UPF0702_alpha/beta_dom_sf"/>
</dbReference>